<protein>
    <submittedName>
        <fullName evidence="4">TetR/AcrR family transcriptional regulator</fullName>
    </submittedName>
</protein>
<dbReference type="SUPFAM" id="SSF46689">
    <property type="entry name" value="Homeodomain-like"/>
    <property type="match status" value="1"/>
</dbReference>
<feature type="domain" description="HTH tetR-type" evidence="3">
    <location>
        <begin position="21"/>
        <end position="81"/>
    </location>
</feature>
<dbReference type="InterPro" id="IPR036271">
    <property type="entry name" value="Tet_transcr_reg_TetR-rel_C_sf"/>
</dbReference>
<name>A0ABY9US04_9ACTN</name>
<evidence type="ECO:0000259" key="3">
    <source>
        <dbReference type="PROSITE" id="PS50977"/>
    </source>
</evidence>
<dbReference type="RefSeq" id="WP_311034682.1">
    <property type="nucleotide sequence ID" value="NZ_CP117522.1"/>
</dbReference>
<accession>A0ABY9US04</accession>
<evidence type="ECO:0000313" key="5">
    <source>
        <dbReference type="Proteomes" id="UP001305606"/>
    </source>
</evidence>
<keyword evidence="1 2" id="KW-0238">DNA-binding</keyword>
<sequence length="220" mass="24566">MANSPGRRAASRTSVLDGDPAEVEQRILRRGLDAFAELGYNATTVRVLAHRLGVSHNFISVRYGSKLAFWRAVVDFASAEVLEFDGPAFGDDYDDDQDLIVAAVRKIYRKSAHLPQLHRIVADEAARESERLDYLFERYIQPFMENVEPSIERLVAKGVMPPVPMHLLYFAVMGPTSGLIQQPLARRFGRPEPSSDEDDLHYGQVLAGLVLTGIMQRPTA</sequence>
<evidence type="ECO:0000256" key="1">
    <source>
        <dbReference type="ARBA" id="ARBA00023125"/>
    </source>
</evidence>
<dbReference type="InterPro" id="IPR001647">
    <property type="entry name" value="HTH_TetR"/>
</dbReference>
<dbReference type="EMBL" id="CP117522">
    <property type="protein sequence ID" value="WNE95331.1"/>
    <property type="molecule type" value="Genomic_DNA"/>
</dbReference>
<dbReference type="PROSITE" id="PS50977">
    <property type="entry name" value="HTH_TETR_2"/>
    <property type="match status" value="1"/>
</dbReference>
<dbReference type="Proteomes" id="UP001305606">
    <property type="component" value="Chromosome"/>
</dbReference>
<organism evidence="4 5">
    <name type="scientific">Streptomyces luomodiensis</name>
    <dbReference type="NCBI Taxonomy" id="3026192"/>
    <lineage>
        <taxon>Bacteria</taxon>
        <taxon>Bacillati</taxon>
        <taxon>Actinomycetota</taxon>
        <taxon>Actinomycetes</taxon>
        <taxon>Kitasatosporales</taxon>
        <taxon>Streptomycetaceae</taxon>
        <taxon>Streptomyces</taxon>
    </lineage>
</organism>
<dbReference type="InterPro" id="IPR009057">
    <property type="entry name" value="Homeodomain-like_sf"/>
</dbReference>
<evidence type="ECO:0000256" key="2">
    <source>
        <dbReference type="PROSITE-ProRule" id="PRU00335"/>
    </source>
</evidence>
<gene>
    <name evidence="4" type="ORF">PS467_08185</name>
</gene>
<evidence type="ECO:0000313" key="4">
    <source>
        <dbReference type="EMBL" id="WNE95331.1"/>
    </source>
</evidence>
<proteinExistence type="predicted"/>
<dbReference type="Gene3D" id="1.10.357.10">
    <property type="entry name" value="Tetracycline Repressor, domain 2"/>
    <property type="match status" value="1"/>
</dbReference>
<keyword evidence="5" id="KW-1185">Reference proteome</keyword>
<reference evidence="4 5" key="1">
    <citation type="submission" date="2023-02" db="EMBL/GenBank/DDBJ databases">
        <title>Streptomyces sp. SCA4-21 with antifungal activity against Fusarium oxysporum f. sp. cubense, Streptomyces sp. SCA2-17 with antifungal activity against Fusarium oxysporum f. sp. cubense.</title>
        <authorList>
            <person name="Qi D."/>
        </authorList>
    </citation>
    <scope>NUCLEOTIDE SEQUENCE [LARGE SCALE GENOMIC DNA]</scope>
    <source>
        <strain evidence="4 5">SCA4-21</strain>
    </source>
</reference>
<dbReference type="Pfam" id="PF00440">
    <property type="entry name" value="TetR_N"/>
    <property type="match status" value="1"/>
</dbReference>
<dbReference type="SUPFAM" id="SSF48498">
    <property type="entry name" value="Tetracyclin repressor-like, C-terminal domain"/>
    <property type="match status" value="1"/>
</dbReference>
<feature type="DNA-binding region" description="H-T-H motif" evidence="2">
    <location>
        <begin position="44"/>
        <end position="63"/>
    </location>
</feature>